<organism evidence="1 2">
    <name type="scientific">Proteus phage PM 116</name>
    <dbReference type="NCBI Taxonomy" id="1837877"/>
    <lineage>
        <taxon>Viruses</taxon>
        <taxon>Duplodnaviria</taxon>
        <taxon>Heunggongvirae</taxon>
        <taxon>Uroviricota</taxon>
        <taxon>Caudoviricetes</taxon>
        <taxon>Autographivirales</taxon>
        <taxon>Autosignataviridae</taxon>
        <taxon>Molineuxvirinae</taxon>
        <taxon>Acadevirus</taxon>
        <taxon>Acadevirus PM116</taxon>
    </lineage>
</organism>
<dbReference type="EMBL" id="KU946962">
    <property type="protein sequence ID" value="ANU80094.1"/>
    <property type="molecule type" value="Genomic_DNA"/>
</dbReference>
<dbReference type="RefSeq" id="YP_009792420.1">
    <property type="nucleotide sequence ID" value="NC_047858.1"/>
</dbReference>
<dbReference type="KEGG" id="vg:54982625"/>
<keyword evidence="2" id="KW-1185">Reference proteome</keyword>
<reference evidence="2" key="1">
    <citation type="submission" date="2016-03" db="EMBL/GenBank/DDBJ databases">
        <authorList>
            <person name="Ploux O."/>
        </authorList>
    </citation>
    <scope>NUCLEOTIDE SEQUENCE [LARGE SCALE GENOMIC DNA]</scope>
</reference>
<proteinExistence type="predicted"/>
<accession>A0A2D0VJZ1</accession>
<name>A0A2D0VJZ1_9CAUD</name>
<sequence length="203" mass="23289">MYQLNLNVGSKVRNIREHSSFKGMIGFVECEVNEGKGDKWLVQYQDGRRGTYFKHLAHHSLQLVDEHKSVKQTIKEQHKEERIMIKRERRNVISGWTQSEMIKQHGYAKGVTQFNLRALGKTTGQALSVISKAVLQPNTPISFHNIDHAIVEHNVPPKIANVVMKSKIEDLIVTLGFKGIRFNNNNSIVFNPIVTEETYVERI</sequence>
<protein>
    <submittedName>
        <fullName evidence="1">Uncharacterized protein</fullName>
    </submittedName>
</protein>
<evidence type="ECO:0000313" key="2">
    <source>
        <dbReference type="Proteomes" id="UP000231485"/>
    </source>
</evidence>
<evidence type="ECO:0000313" key="1">
    <source>
        <dbReference type="EMBL" id="ANU80094.1"/>
    </source>
</evidence>
<dbReference type="Proteomes" id="UP000231485">
    <property type="component" value="Genome"/>
</dbReference>
<dbReference type="GeneID" id="54982625"/>